<keyword evidence="7" id="KW-1185">Reference proteome</keyword>
<keyword evidence="3" id="KW-0238">DNA-binding</keyword>
<dbReference type="InterPro" id="IPR037171">
    <property type="entry name" value="NagB/RpiA_transferase-like"/>
</dbReference>
<evidence type="ECO:0000313" key="6">
    <source>
        <dbReference type="EMBL" id="UOF90394.1"/>
    </source>
</evidence>
<name>A0ABY4CK76_9BACL</name>
<dbReference type="Pfam" id="PF04198">
    <property type="entry name" value="Sugar-bind"/>
    <property type="match status" value="1"/>
</dbReference>
<dbReference type="CDD" id="cd00090">
    <property type="entry name" value="HTH_ARSR"/>
    <property type="match status" value="1"/>
</dbReference>
<protein>
    <submittedName>
        <fullName evidence="6">Sugar-binding transcriptional regulator</fullName>
    </submittedName>
</protein>
<comment type="similarity">
    <text evidence="1">Belongs to the SorC transcriptional regulatory family.</text>
</comment>
<dbReference type="Proteomes" id="UP000830167">
    <property type="component" value="Chromosome"/>
</dbReference>
<dbReference type="Gene3D" id="3.40.50.1360">
    <property type="match status" value="1"/>
</dbReference>
<dbReference type="InterPro" id="IPR007324">
    <property type="entry name" value="Sugar-bd_dom_put"/>
</dbReference>
<proteinExistence type="inferred from homology"/>
<dbReference type="InterPro" id="IPR011991">
    <property type="entry name" value="ArsR-like_HTH"/>
</dbReference>
<evidence type="ECO:0000256" key="4">
    <source>
        <dbReference type="ARBA" id="ARBA00023163"/>
    </source>
</evidence>
<dbReference type="EMBL" id="CP089291">
    <property type="protein sequence ID" value="UOF90394.1"/>
    <property type="molecule type" value="Genomic_DNA"/>
</dbReference>
<organism evidence="6 7">
    <name type="scientific">Fodinisporobacter ferrooxydans</name>
    <dbReference type="NCBI Taxonomy" id="2901836"/>
    <lineage>
        <taxon>Bacteria</taxon>
        <taxon>Bacillati</taxon>
        <taxon>Bacillota</taxon>
        <taxon>Bacilli</taxon>
        <taxon>Bacillales</taxon>
        <taxon>Alicyclobacillaceae</taxon>
        <taxon>Fodinisporobacter</taxon>
    </lineage>
</organism>
<gene>
    <name evidence="6" type="ORF">LSG31_21480</name>
</gene>
<sequence length="312" mass="33899">MAYSDDTRILIKIARMYYEEGATQAEIAEVLGVSRPLISKYLTKAKESRLVEIRIHDEMAHTYSSLESTLEKKFNLREAIVIDEINSPAGKHNLGAAAGNYLLRVVKKNHTIGVSSGTTLVEVATAMPGGNLPNVIVVPLVGGMGDERLDIHANQLAVQIAERLQADYKLLHAPVVVDSPEAKTLFLEQSSIAEVFNLASHCDIAIVGIGGAPEHSTMVKNYFGPNFQKEFTESDVIGDICYNFINQKGEASSISWNERVLSLPLETLKAIPLVIGVAHGEEKVQSIRAALTGGLVNVLVTDEPTAQQLIQD</sequence>
<evidence type="ECO:0000259" key="5">
    <source>
        <dbReference type="Pfam" id="PF04198"/>
    </source>
</evidence>
<reference evidence="6" key="1">
    <citation type="submission" date="2021-12" db="EMBL/GenBank/DDBJ databases">
        <title>Alicyclobacillaceae gen. nov., sp. nov., isolated from chalcocite enrichment system.</title>
        <authorList>
            <person name="Jiang Z."/>
        </authorList>
    </citation>
    <scope>NUCLEOTIDE SEQUENCE</scope>
    <source>
        <strain evidence="6">MYW30-H2</strain>
    </source>
</reference>
<accession>A0ABY4CK76</accession>
<evidence type="ECO:0000256" key="1">
    <source>
        <dbReference type="ARBA" id="ARBA00010466"/>
    </source>
</evidence>
<evidence type="ECO:0000256" key="3">
    <source>
        <dbReference type="ARBA" id="ARBA00023125"/>
    </source>
</evidence>
<dbReference type="Gene3D" id="1.10.10.60">
    <property type="entry name" value="Homeodomain-like"/>
    <property type="match status" value="1"/>
</dbReference>
<evidence type="ECO:0000256" key="2">
    <source>
        <dbReference type="ARBA" id="ARBA00023015"/>
    </source>
</evidence>
<dbReference type="RefSeq" id="WP_347437088.1">
    <property type="nucleotide sequence ID" value="NZ_CP089291.1"/>
</dbReference>
<dbReference type="PANTHER" id="PTHR34294:SF1">
    <property type="entry name" value="TRANSCRIPTIONAL REGULATOR LSRR"/>
    <property type="match status" value="1"/>
</dbReference>
<dbReference type="PANTHER" id="PTHR34294">
    <property type="entry name" value="TRANSCRIPTIONAL REGULATOR-RELATED"/>
    <property type="match status" value="1"/>
</dbReference>
<feature type="domain" description="Sugar-binding" evidence="5">
    <location>
        <begin position="64"/>
        <end position="310"/>
    </location>
</feature>
<dbReference type="SUPFAM" id="SSF100950">
    <property type="entry name" value="NagB/RpiA/CoA transferase-like"/>
    <property type="match status" value="1"/>
</dbReference>
<evidence type="ECO:0000313" key="7">
    <source>
        <dbReference type="Proteomes" id="UP000830167"/>
    </source>
</evidence>
<keyword evidence="4" id="KW-0804">Transcription</keyword>
<dbReference type="InterPro" id="IPR051054">
    <property type="entry name" value="SorC_transcr_regulators"/>
</dbReference>
<keyword evidence="2" id="KW-0805">Transcription regulation</keyword>